<dbReference type="CDD" id="cd05572">
    <property type="entry name" value="STKc_cGK"/>
    <property type="match status" value="1"/>
</dbReference>
<keyword evidence="6 12" id="KW-0547">Nucleotide-binding</keyword>
<evidence type="ECO:0000256" key="2">
    <source>
        <dbReference type="ARBA" id="ARBA00012428"/>
    </source>
</evidence>
<dbReference type="Gene3D" id="3.30.200.20">
    <property type="entry name" value="Phosphorylase Kinase, domain 1"/>
    <property type="match status" value="1"/>
</dbReference>
<dbReference type="SUPFAM" id="SSF51206">
    <property type="entry name" value="cAMP-binding domain-like"/>
    <property type="match status" value="2"/>
</dbReference>
<dbReference type="InterPro" id="IPR018490">
    <property type="entry name" value="cNMP-bd_dom_sf"/>
</dbReference>
<dbReference type="Gene3D" id="1.10.510.10">
    <property type="entry name" value="Transferase(Phosphotransferase) domain 1"/>
    <property type="match status" value="1"/>
</dbReference>
<comment type="catalytic activity">
    <reaction evidence="11">
        <text>L-seryl-[protein] + ATP = O-phospho-L-seryl-[protein] + ADP + H(+)</text>
        <dbReference type="Rhea" id="RHEA:17989"/>
        <dbReference type="Rhea" id="RHEA-COMP:9863"/>
        <dbReference type="Rhea" id="RHEA-COMP:11604"/>
        <dbReference type="ChEBI" id="CHEBI:15378"/>
        <dbReference type="ChEBI" id="CHEBI:29999"/>
        <dbReference type="ChEBI" id="CHEBI:30616"/>
        <dbReference type="ChEBI" id="CHEBI:83421"/>
        <dbReference type="ChEBI" id="CHEBI:456216"/>
        <dbReference type="EC" id="2.7.11.12"/>
    </reaction>
</comment>
<evidence type="ECO:0000256" key="5">
    <source>
        <dbReference type="ARBA" id="ARBA00022679"/>
    </source>
</evidence>
<evidence type="ECO:0000256" key="9">
    <source>
        <dbReference type="ARBA" id="ARBA00022992"/>
    </source>
</evidence>
<evidence type="ECO:0000313" key="18">
    <source>
        <dbReference type="Proteomes" id="UP001566132"/>
    </source>
</evidence>
<dbReference type="PROSITE" id="PS51285">
    <property type="entry name" value="AGC_KINASE_CTER"/>
    <property type="match status" value="1"/>
</dbReference>
<dbReference type="SMART" id="SM00100">
    <property type="entry name" value="cNMP"/>
    <property type="match status" value="2"/>
</dbReference>
<dbReference type="InterPro" id="IPR008271">
    <property type="entry name" value="Ser/Thr_kinase_AS"/>
</dbReference>
<organism evidence="17 18">
    <name type="scientific">Hypothenemus hampei</name>
    <name type="common">Coffee berry borer</name>
    <dbReference type="NCBI Taxonomy" id="57062"/>
    <lineage>
        <taxon>Eukaryota</taxon>
        <taxon>Metazoa</taxon>
        <taxon>Ecdysozoa</taxon>
        <taxon>Arthropoda</taxon>
        <taxon>Hexapoda</taxon>
        <taxon>Insecta</taxon>
        <taxon>Pterygota</taxon>
        <taxon>Neoptera</taxon>
        <taxon>Endopterygota</taxon>
        <taxon>Coleoptera</taxon>
        <taxon>Polyphaga</taxon>
        <taxon>Cucujiformia</taxon>
        <taxon>Curculionidae</taxon>
        <taxon>Scolytinae</taxon>
        <taxon>Hypothenemus</taxon>
    </lineage>
</organism>
<feature type="compositionally biased region" description="Polar residues" evidence="13">
    <location>
        <begin position="136"/>
        <end position="152"/>
    </location>
</feature>
<protein>
    <recommendedName>
        <fullName evidence="2">cGMP-dependent protein kinase</fullName>
        <ecNumber evidence="2">2.7.11.12</ecNumber>
    </recommendedName>
</protein>
<keyword evidence="8 12" id="KW-0067">ATP-binding</keyword>
<feature type="region of interest" description="Disordered" evidence="13">
    <location>
        <begin position="1"/>
        <end position="194"/>
    </location>
</feature>
<keyword evidence="7" id="KW-0418">Kinase</keyword>
<keyword evidence="18" id="KW-1185">Reference proteome</keyword>
<name>A0ABD1F6G6_HYPHA</name>
<dbReference type="InterPro" id="IPR000595">
    <property type="entry name" value="cNMP-bd_dom"/>
</dbReference>
<dbReference type="Pfam" id="PF00069">
    <property type="entry name" value="Pkinase"/>
    <property type="match status" value="1"/>
</dbReference>
<dbReference type="PANTHER" id="PTHR24353:SF144">
    <property type="match status" value="1"/>
</dbReference>
<dbReference type="CDD" id="cd00038">
    <property type="entry name" value="CAP_ED"/>
    <property type="match status" value="2"/>
</dbReference>
<dbReference type="PROSITE" id="PS00889">
    <property type="entry name" value="CNMP_BINDING_2"/>
    <property type="match status" value="1"/>
</dbReference>
<keyword evidence="5" id="KW-0808">Transferase</keyword>
<dbReference type="PROSITE" id="PS00108">
    <property type="entry name" value="PROTEIN_KINASE_ST"/>
    <property type="match status" value="1"/>
</dbReference>
<feature type="compositionally biased region" description="Basic and acidic residues" evidence="13">
    <location>
        <begin position="166"/>
        <end position="178"/>
    </location>
</feature>
<proteinExistence type="inferred from homology"/>
<dbReference type="InterPro" id="IPR014710">
    <property type="entry name" value="RmlC-like_jellyroll"/>
</dbReference>
<comment type="caution">
    <text evidence="17">The sequence shown here is derived from an EMBL/GenBank/DDBJ whole genome shotgun (WGS) entry which is preliminary data.</text>
</comment>
<feature type="binding site" evidence="12">
    <location>
        <position position="499"/>
    </location>
    <ligand>
        <name>ATP</name>
        <dbReference type="ChEBI" id="CHEBI:30616"/>
    </ligand>
</feature>
<dbReference type="InterPro" id="IPR017441">
    <property type="entry name" value="Protein_kinase_ATP_BS"/>
</dbReference>
<feature type="domain" description="Protein kinase" evidence="14">
    <location>
        <begin position="469"/>
        <end position="732"/>
    </location>
</feature>
<accession>A0ABD1F6G6</accession>
<dbReference type="InterPro" id="IPR000719">
    <property type="entry name" value="Prot_kinase_dom"/>
</dbReference>
<feature type="domain" description="Cyclic nucleotide-binding" evidence="15">
    <location>
        <begin position="337"/>
        <end position="433"/>
    </location>
</feature>
<keyword evidence="4" id="KW-0140">cGMP</keyword>
<dbReference type="PROSITE" id="PS00107">
    <property type="entry name" value="PROTEIN_KINASE_ATP"/>
    <property type="match status" value="1"/>
</dbReference>
<feature type="domain" description="Cyclic nucleotide-binding" evidence="15">
    <location>
        <begin position="219"/>
        <end position="334"/>
    </location>
</feature>
<dbReference type="SUPFAM" id="SSF56112">
    <property type="entry name" value="Protein kinase-like (PK-like)"/>
    <property type="match status" value="1"/>
</dbReference>
<dbReference type="AlphaFoldDB" id="A0ABD1F6G6"/>
<dbReference type="InterPro" id="IPR011009">
    <property type="entry name" value="Kinase-like_dom_sf"/>
</dbReference>
<dbReference type="Gene3D" id="2.60.120.10">
    <property type="entry name" value="Jelly Rolls"/>
    <property type="match status" value="2"/>
</dbReference>
<dbReference type="PROSITE" id="PS50042">
    <property type="entry name" value="CNMP_BINDING_3"/>
    <property type="match status" value="2"/>
</dbReference>
<evidence type="ECO:0000259" key="16">
    <source>
        <dbReference type="PROSITE" id="PS51285"/>
    </source>
</evidence>
<dbReference type="GO" id="GO:0030553">
    <property type="term" value="F:cGMP binding"/>
    <property type="evidence" value="ECO:0007669"/>
    <property type="project" value="UniProtKB-KW"/>
</dbReference>
<dbReference type="InterPro" id="IPR035014">
    <property type="entry name" value="STKc_cGK"/>
</dbReference>
<evidence type="ECO:0000256" key="7">
    <source>
        <dbReference type="ARBA" id="ARBA00022777"/>
    </source>
</evidence>
<evidence type="ECO:0000256" key="11">
    <source>
        <dbReference type="ARBA" id="ARBA00047462"/>
    </source>
</evidence>
<evidence type="ECO:0000256" key="3">
    <source>
        <dbReference type="ARBA" id="ARBA00022527"/>
    </source>
</evidence>
<dbReference type="EMBL" id="JBDJPC010000002">
    <property type="protein sequence ID" value="KAL1513191.1"/>
    <property type="molecule type" value="Genomic_DNA"/>
</dbReference>
<evidence type="ECO:0000256" key="1">
    <source>
        <dbReference type="ARBA" id="ARBA00006352"/>
    </source>
</evidence>
<evidence type="ECO:0000256" key="12">
    <source>
        <dbReference type="PROSITE-ProRule" id="PRU10141"/>
    </source>
</evidence>
<sequence length="785" mass="88366">MVKMSCFSKRDKYTVTKPGSSYKDNNKPTPSQDRGKVPPPPVVKETENTKPLSNHQNGHGPLLTEPPTPPDSPQIQDIENVQNPSVENPASNDKIDISPVPSEDSKRTQTSGIDTVPSKPLPGNQADSNSEDDTASSHSNTPSESAHPSNTGGKKHSVGDILLGSRENEKSKDNERRTGVQVSGPTESEVETTEEIPVFTKTPTEEENIKKAIEKNDFLMKILSGKRFQDIINAMQLKTIPAKKTLIKQGDKGSQMFISKEGKYKILIKGKEVAEFSDTRVFGELAILYNARRLATIKAVTPGKVWVLDRITYLKIVIGSNLKEQDENLRFLQNVDALKNVSKDVLRQVVNLLKPEFFPAGKEIIRQGDKGDKFYLIRAGTVSVSKVGEGILGTLVKEECFGEMALQKEDTRQATVTANAPGVECLTLARKDFIAHFGDIEFAKIEVKKISAITTEVPIEYQDLELNNLKFIRTLGVGGFGRVELVQSKKNKSLVFALKYLKKIDIVNHNQQEHVYNEKLIQMHCKSPFIVRLFRTYKDKKYVYFLMEPSLGGDLFALLHDQKSRRFEENDARFLSGCVLEALDYLHRKGIVYRDLKPENLLVSNTGYLKLTDFGFAKKMPVRGKTYTFAGTPEYVAPEVVLNRGHDRAVDYWALGVFIFELLTGKTPFRTGDNSHMRTYNKILNGIDNVNFPTYVKPKAKNLIEKLCRPIASERYGMLRGGTNEIRSHKWYKDSGFDWQKLQDLAIVSPFKPKLKDNITPSKIEVFKPDKDYPADETSGWDIHF</sequence>
<evidence type="ECO:0000259" key="14">
    <source>
        <dbReference type="PROSITE" id="PS50011"/>
    </source>
</evidence>
<dbReference type="GO" id="GO:0005524">
    <property type="term" value="F:ATP binding"/>
    <property type="evidence" value="ECO:0007669"/>
    <property type="project" value="UniProtKB-UniRule"/>
</dbReference>
<dbReference type="PROSITE" id="PS00888">
    <property type="entry name" value="CNMP_BINDING_1"/>
    <property type="match status" value="1"/>
</dbReference>
<evidence type="ECO:0000256" key="13">
    <source>
        <dbReference type="SAM" id="MobiDB-lite"/>
    </source>
</evidence>
<dbReference type="InterPro" id="IPR018488">
    <property type="entry name" value="cNMP-bd_CS"/>
</dbReference>
<evidence type="ECO:0000259" key="15">
    <source>
        <dbReference type="PROSITE" id="PS50042"/>
    </source>
</evidence>
<evidence type="ECO:0000313" key="17">
    <source>
        <dbReference type="EMBL" id="KAL1513191.1"/>
    </source>
</evidence>
<dbReference type="SMART" id="SM00220">
    <property type="entry name" value="S_TKc"/>
    <property type="match status" value="1"/>
</dbReference>
<dbReference type="EC" id="2.7.11.12" evidence="2"/>
<dbReference type="PRINTS" id="PR00103">
    <property type="entry name" value="CAMPKINASE"/>
</dbReference>
<evidence type="ECO:0000256" key="10">
    <source>
        <dbReference type="ARBA" id="ARBA00047298"/>
    </source>
</evidence>
<dbReference type="PANTHER" id="PTHR24353">
    <property type="entry name" value="CYCLIC NUCLEOTIDE-DEPENDENT PROTEIN KINASE"/>
    <property type="match status" value="1"/>
</dbReference>
<comment type="catalytic activity">
    <reaction evidence="10">
        <text>L-threonyl-[protein] + ATP = O-phospho-L-threonyl-[protein] + ADP + H(+)</text>
        <dbReference type="Rhea" id="RHEA:46608"/>
        <dbReference type="Rhea" id="RHEA-COMP:11060"/>
        <dbReference type="Rhea" id="RHEA-COMP:11605"/>
        <dbReference type="ChEBI" id="CHEBI:15378"/>
        <dbReference type="ChEBI" id="CHEBI:30013"/>
        <dbReference type="ChEBI" id="CHEBI:30616"/>
        <dbReference type="ChEBI" id="CHEBI:61977"/>
        <dbReference type="ChEBI" id="CHEBI:456216"/>
        <dbReference type="EC" id="2.7.11.12"/>
    </reaction>
</comment>
<dbReference type="PROSITE" id="PS50011">
    <property type="entry name" value="PROTEIN_KINASE_DOM"/>
    <property type="match status" value="1"/>
</dbReference>
<dbReference type="Pfam" id="PF00027">
    <property type="entry name" value="cNMP_binding"/>
    <property type="match status" value="2"/>
</dbReference>
<gene>
    <name evidence="17" type="ORF">ABEB36_002633</name>
</gene>
<keyword evidence="9" id="KW-0142">cGMP-binding</keyword>
<feature type="compositionally biased region" description="Polar residues" evidence="13">
    <location>
        <begin position="73"/>
        <end position="91"/>
    </location>
</feature>
<keyword evidence="3" id="KW-0723">Serine/threonine-protein kinase</keyword>
<dbReference type="Proteomes" id="UP001566132">
    <property type="component" value="Unassembled WGS sequence"/>
</dbReference>
<dbReference type="GO" id="GO:0004692">
    <property type="term" value="F:cGMP-dependent protein kinase activity"/>
    <property type="evidence" value="ECO:0007669"/>
    <property type="project" value="UniProtKB-EC"/>
</dbReference>
<comment type="similarity">
    <text evidence="1">Belongs to the protein kinase superfamily. AGC Ser/Thr protein kinase family. cGMP subfamily.</text>
</comment>
<feature type="domain" description="AGC-kinase C-terminal" evidence="16">
    <location>
        <begin position="735"/>
        <end position="785"/>
    </location>
</feature>
<reference evidence="17 18" key="1">
    <citation type="submission" date="2024-05" db="EMBL/GenBank/DDBJ databases">
        <title>Genetic variation in Jamaican populations of the coffee berry borer (Hypothenemus hampei).</title>
        <authorList>
            <person name="Errbii M."/>
            <person name="Myrie A."/>
        </authorList>
    </citation>
    <scope>NUCLEOTIDE SEQUENCE [LARGE SCALE GENOMIC DNA]</scope>
    <source>
        <strain evidence="17">JA-Hopewell-2020-01-JO</strain>
        <tissue evidence="17">Whole body</tissue>
    </source>
</reference>
<evidence type="ECO:0000256" key="4">
    <source>
        <dbReference type="ARBA" id="ARBA00022535"/>
    </source>
</evidence>
<feature type="compositionally biased region" description="Polar residues" evidence="13">
    <location>
        <begin position="17"/>
        <end position="32"/>
    </location>
</feature>
<evidence type="ECO:0000256" key="8">
    <source>
        <dbReference type="ARBA" id="ARBA00022840"/>
    </source>
</evidence>
<evidence type="ECO:0000256" key="6">
    <source>
        <dbReference type="ARBA" id="ARBA00022741"/>
    </source>
</evidence>
<dbReference type="InterPro" id="IPR000961">
    <property type="entry name" value="AGC-kinase_C"/>
</dbReference>